<gene>
    <name evidence="9" type="ORF">FNU76_19485</name>
</gene>
<evidence type="ECO:0000256" key="1">
    <source>
        <dbReference type="ARBA" id="ARBA00022679"/>
    </source>
</evidence>
<dbReference type="PANTHER" id="PTHR39560:SF1">
    <property type="entry name" value="PROTEIN ADENYLYLTRANSFERASE FIC-RELATED"/>
    <property type="match status" value="1"/>
</dbReference>
<protein>
    <recommendedName>
        <fullName evidence="5">protein adenylyltransferase</fullName>
        <ecNumber evidence="5">2.7.7.108</ecNumber>
    </recommendedName>
</protein>
<organism evidence="9 10">
    <name type="scientific">Chitinimonas arctica</name>
    <dbReference type="NCBI Taxonomy" id="2594795"/>
    <lineage>
        <taxon>Bacteria</taxon>
        <taxon>Pseudomonadati</taxon>
        <taxon>Pseudomonadota</taxon>
        <taxon>Betaproteobacteria</taxon>
        <taxon>Neisseriales</taxon>
        <taxon>Chitinibacteraceae</taxon>
        <taxon>Chitinimonas</taxon>
    </lineage>
</organism>
<keyword evidence="2" id="KW-0548">Nucleotidyltransferase</keyword>
<keyword evidence="1" id="KW-0808">Transferase</keyword>
<dbReference type="GO" id="GO:0051302">
    <property type="term" value="P:regulation of cell division"/>
    <property type="evidence" value="ECO:0007669"/>
    <property type="project" value="TreeGrafter"/>
</dbReference>
<keyword evidence="10" id="KW-1185">Reference proteome</keyword>
<dbReference type="RefSeq" id="WP_144279741.1">
    <property type="nucleotide sequence ID" value="NZ_CP041730.1"/>
</dbReference>
<dbReference type="InterPro" id="IPR036597">
    <property type="entry name" value="Fido-like_dom_sf"/>
</dbReference>
<dbReference type="Proteomes" id="UP000317550">
    <property type="component" value="Chromosome"/>
</dbReference>
<dbReference type="KEGG" id="cari:FNU76_19485"/>
<sequence>MFDPFKNFDQAGYLQNRYGEKDPEIVRQLEHTLFRAGLDDALAHVAKRRTLYYNDFLTVHRILFSEFYPWAGDDRAVTAPDIAVKKGDTLFCHPLDSRRAVEEGLRIGQDKAALQQHSGEVMGWFAYGHPFLDGNGRTMLIIHSELCHRAGFCIEWQRTRKADYLTALSAEISSPGRGHLDRYLQNFIGASRDRCQWGGAIDGIQGLDGSIVQDTVDGEYSDARVVQKYQQFEMNRNHSISGRR</sequence>
<dbReference type="Gene3D" id="1.10.3290.10">
    <property type="entry name" value="Fido-like domain"/>
    <property type="match status" value="1"/>
</dbReference>
<feature type="domain" description="Fido" evidence="8">
    <location>
        <begin position="51"/>
        <end position="186"/>
    </location>
</feature>
<evidence type="ECO:0000256" key="5">
    <source>
        <dbReference type="ARBA" id="ARBA00034531"/>
    </source>
</evidence>
<keyword evidence="3" id="KW-0547">Nucleotide-binding</keyword>
<evidence type="ECO:0000313" key="10">
    <source>
        <dbReference type="Proteomes" id="UP000317550"/>
    </source>
</evidence>
<dbReference type="EC" id="2.7.7.108" evidence="5"/>
<evidence type="ECO:0000313" key="9">
    <source>
        <dbReference type="EMBL" id="QDQ28358.1"/>
    </source>
</evidence>
<dbReference type="GO" id="GO:0070733">
    <property type="term" value="F:AMPylase activity"/>
    <property type="evidence" value="ECO:0007669"/>
    <property type="project" value="UniProtKB-EC"/>
</dbReference>
<evidence type="ECO:0000259" key="8">
    <source>
        <dbReference type="PROSITE" id="PS51459"/>
    </source>
</evidence>
<comment type="catalytic activity">
    <reaction evidence="7">
        <text>L-tyrosyl-[protein] + ATP = O-(5'-adenylyl)-L-tyrosyl-[protein] + diphosphate</text>
        <dbReference type="Rhea" id="RHEA:54288"/>
        <dbReference type="Rhea" id="RHEA-COMP:10136"/>
        <dbReference type="Rhea" id="RHEA-COMP:13846"/>
        <dbReference type="ChEBI" id="CHEBI:30616"/>
        <dbReference type="ChEBI" id="CHEBI:33019"/>
        <dbReference type="ChEBI" id="CHEBI:46858"/>
        <dbReference type="ChEBI" id="CHEBI:83624"/>
        <dbReference type="EC" id="2.7.7.108"/>
    </reaction>
</comment>
<dbReference type="SUPFAM" id="SSF140931">
    <property type="entry name" value="Fic-like"/>
    <property type="match status" value="1"/>
</dbReference>
<evidence type="ECO:0000256" key="2">
    <source>
        <dbReference type="ARBA" id="ARBA00022695"/>
    </source>
</evidence>
<proteinExistence type="predicted"/>
<comment type="catalytic activity">
    <reaction evidence="6">
        <text>L-threonyl-[protein] + ATP = 3-O-(5'-adenylyl)-L-threonyl-[protein] + diphosphate</text>
        <dbReference type="Rhea" id="RHEA:54292"/>
        <dbReference type="Rhea" id="RHEA-COMP:11060"/>
        <dbReference type="Rhea" id="RHEA-COMP:13847"/>
        <dbReference type="ChEBI" id="CHEBI:30013"/>
        <dbReference type="ChEBI" id="CHEBI:30616"/>
        <dbReference type="ChEBI" id="CHEBI:33019"/>
        <dbReference type="ChEBI" id="CHEBI:138113"/>
        <dbReference type="EC" id="2.7.7.108"/>
    </reaction>
</comment>
<dbReference type="EMBL" id="CP041730">
    <property type="protein sequence ID" value="QDQ28358.1"/>
    <property type="molecule type" value="Genomic_DNA"/>
</dbReference>
<dbReference type="GO" id="GO:0005524">
    <property type="term" value="F:ATP binding"/>
    <property type="evidence" value="ECO:0007669"/>
    <property type="project" value="UniProtKB-KW"/>
</dbReference>
<evidence type="ECO:0000256" key="3">
    <source>
        <dbReference type="ARBA" id="ARBA00022741"/>
    </source>
</evidence>
<evidence type="ECO:0000256" key="7">
    <source>
        <dbReference type="ARBA" id="ARBA00048696"/>
    </source>
</evidence>
<dbReference type="InterPro" id="IPR003812">
    <property type="entry name" value="Fido"/>
</dbReference>
<dbReference type="OrthoDB" id="9813719at2"/>
<dbReference type="Pfam" id="PF02661">
    <property type="entry name" value="Fic"/>
    <property type="match status" value="1"/>
</dbReference>
<dbReference type="AlphaFoldDB" id="A0A516SK16"/>
<dbReference type="PROSITE" id="PS51459">
    <property type="entry name" value="FIDO"/>
    <property type="match status" value="1"/>
</dbReference>
<reference evidence="10" key="1">
    <citation type="submission" date="2019-07" db="EMBL/GenBank/DDBJ databases">
        <title>Chitinimonas sp. nov., isolated from Ny-Alesund, arctica soil.</title>
        <authorList>
            <person name="Xu Q."/>
            <person name="Peng F."/>
        </authorList>
    </citation>
    <scope>NUCLEOTIDE SEQUENCE [LARGE SCALE GENOMIC DNA]</scope>
    <source>
        <strain evidence="10">R3-44</strain>
    </source>
</reference>
<dbReference type="PANTHER" id="PTHR39560">
    <property type="entry name" value="PROTEIN ADENYLYLTRANSFERASE FIC-RELATED"/>
    <property type="match status" value="1"/>
</dbReference>
<accession>A0A516SK16</accession>
<evidence type="ECO:0000256" key="4">
    <source>
        <dbReference type="ARBA" id="ARBA00022840"/>
    </source>
</evidence>
<evidence type="ECO:0000256" key="6">
    <source>
        <dbReference type="ARBA" id="ARBA00047939"/>
    </source>
</evidence>
<name>A0A516SK16_9NEIS</name>
<keyword evidence="4" id="KW-0067">ATP-binding</keyword>